<dbReference type="eggNOG" id="ENOG5033HN8">
    <property type="taxonomic scope" value="Bacteria"/>
</dbReference>
<reference evidence="2" key="1">
    <citation type="journal article" date="2013" name="Stand. Genomic Sci.">
        <title>Complete genome sequence of the halophilic bacterium Spirochaeta africana type strain (Z-7692(T)) from the alkaline Lake Magadi in the East African Rift.</title>
        <authorList>
            <person name="Liolos K."/>
            <person name="Abt B."/>
            <person name="Scheuner C."/>
            <person name="Teshima H."/>
            <person name="Held B."/>
            <person name="Lapidus A."/>
            <person name="Nolan M."/>
            <person name="Lucas S."/>
            <person name="Deshpande S."/>
            <person name="Cheng J.F."/>
            <person name="Tapia R."/>
            <person name="Goodwin L.A."/>
            <person name="Pitluck S."/>
            <person name="Pagani I."/>
            <person name="Ivanova N."/>
            <person name="Mavromatis K."/>
            <person name="Mikhailova N."/>
            <person name="Huntemann M."/>
            <person name="Pati A."/>
            <person name="Chen A."/>
            <person name="Palaniappan K."/>
            <person name="Land M."/>
            <person name="Rohde M."/>
            <person name="Tindall B.J."/>
            <person name="Detter J.C."/>
            <person name="Goker M."/>
            <person name="Bristow J."/>
            <person name="Eisen J.A."/>
            <person name="Markowitz V."/>
            <person name="Hugenholtz P."/>
            <person name="Woyke T."/>
            <person name="Klenk H.P."/>
            <person name="Kyrpides N.C."/>
        </authorList>
    </citation>
    <scope>NUCLEOTIDE SEQUENCE</scope>
    <source>
        <strain evidence="2">ATCC 700263 / DSM 8902 / Z-7692</strain>
    </source>
</reference>
<sequence>MLDYSPGTPIHTSMKASIITVLLCGFLIPAVFAEQPSQDVQPITGFGDIEIGMSFDLVDQALRGSGVFQYRGEADVSLSPGRERIVMEVDGFDFVQRGIFQFIDDRLFSITLIINQSMMDHFTLFTRFQNSYGTPAVFGPRRILWEDGQNRLTLERPLTVQYLDLMRFEELRDQGRARESLRELSRELFLEQF</sequence>
<gene>
    <name evidence="1" type="ordered locus">Spiaf_1683</name>
</gene>
<keyword evidence="2" id="KW-1185">Reference proteome</keyword>
<dbReference type="STRING" id="889378.Spiaf_1683"/>
<proteinExistence type="predicted"/>
<protein>
    <submittedName>
        <fullName evidence="1">Uncharacterized protein</fullName>
    </submittedName>
</protein>
<evidence type="ECO:0000313" key="2">
    <source>
        <dbReference type="Proteomes" id="UP000007383"/>
    </source>
</evidence>
<name>H9UJP7_SPIAZ</name>
<dbReference type="AlphaFoldDB" id="H9UJP7"/>
<accession>H9UJP7</accession>
<evidence type="ECO:0000313" key="1">
    <source>
        <dbReference type="EMBL" id="AFG37740.1"/>
    </source>
</evidence>
<dbReference type="PATRIC" id="fig|889378.3.peg.1669"/>
<dbReference type="EMBL" id="CP003282">
    <property type="protein sequence ID" value="AFG37740.1"/>
    <property type="molecule type" value="Genomic_DNA"/>
</dbReference>
<dbReference type="HOGENOM" id="CLU_094598_1_0_12"/>
<dbReference type="Proteomes" id="UP000007383">
    <property type="component" value="Chromosome"/>
</dbReference>
<dbReference type="KEGG" id="sfc:Spiaf_1683"/>
<organism evidence="1 2">
    <name type="scientific">Spirochaeta africana (strain ATCC 700263 / DSM 8902 / Z-7692)</name>
    <dbReference type="NCBI Taxonomy" id="889378"/>
    <lineage>
        <taxon>Bacteria</taxon>
        <taxon>Pseudomonadati</taxon>
        <taxon>Spirochaetota</taxon>
        <taxon>Spirochaetia</taxon>
        <taxon>Spirochaetales</taxon>
        <taxon>Spirochaetaceae</taxon>
        <taxon>Spirochaeta</taxon>
    </lineage>
</organism>